<dbReference type="SMART" id="SM00225">
    <property type="entry name" value="BTB"/>
    <property type="match status" value="1"/>
</dbReference>
<protein>
    <recommendedName>
        <fullName evidence="3">BTB domain-containing protein</fullName>
    </recommendedName>
</protein>
<dbReference type="Pfam" id="PF00651">
    <property type="entry name" value="BTB"/>
    <property type="match status" value="1"/>
</dbReference>
<name>C3ZP18_BRAFL</name>
<dbReference type="InterPro" id="IPR011333">
    <property type="entry name" value="SKP1/BTB/POZ_sf"/>
</dbReference>
<dbReference type="EMBL" id="GG666654">
    <property type="protein sequence ID" value="EEN45753.1"/>
    <property type="molecule type" value="Genomic_DNA"/>
</dbReference>
<dbReference type="InterPro" id="IPR011705">
    <property type="entry name" value="BACK"/>
</dbReference>
<evidence type="ECO:0000259" key="3">
    <source>
        <dbReference type="PROSITE" id="PS50097"/>
    </source>
</evidence>
<dbReference type="PROSITE" id="PS50097">
    <property type="entry name" value="BTB"/>
    <property type="match status" value="1"/>
</dbReference>
<dbReference type="InterPro" id="IPR000210">
    <property type="entry name" value="BTB/POZ_dom"/>
</dbReference>
<dbReference type="PANTHER" id="PTHR24412:SF491">
    <property type="entry name" value="KELCH REPEAT AND BTB DOMAIN-CONTAINING PROTEIN 12"/>
    <property type="match status" value="1"/>
</dbReference>
<dbReference type="SMART" id="SM00875">
    <property type="entry name" value="BACK"/>
    <property type="match status" value="1"/>
</dbReference>
<keyword evidence="2" id="KW-0677">Repeat</keyword>
<dbReference type="Gene3D" id="1.25.40.420">
    <property type="match status" value="1"/>
</dbReference>
<proteinExistence type="predicted"/>
<dbReference type="FunFam" id="3.30.710.10:FF:000221">
    <property type="entry name" value="Uncharacterized protein"/>
    <property type="match status" value="1"/>
</dbReference>
<accession>C3ZP18</accession>
<reference evidence="4" key="1">
    <citation type="journal article" date="2008" name="Nature">
        <title>The amphioxus genome and the evolution of the chordate karyotype.</title>
        <authorList>
            <consortium name="US DOE Joint Genome Institute (JGI-PGF)"/>
            <person name="Putnam N.H."/>
            <person name="Butts T."/>
            <person name="Ferrier D.E.K."/>
            <person name="Furlong R.F."/>
            <person name="Hellsten U."/>
            <person name="Kawashima T."/>
            <person name="Robinson-Rechavi M."/>
            <person name="Shoguchi E."/>
            <person name="Terry A."/>
            <person name="Yu J.-K."/>
            <person name="Benito-Gutierrez E.L."/>
            <person name="Dubchak I."/>
            <person name="Garcia-Fernandez J."/>
            <person name="Gibson-Brown J.J."/>
            <person name="Grigoriev I.V."/>
            <person name="Horton A.C."/>
            <person name="de Jong P.J."/>
            <person name="Jurka J."/>
            <person name="Kapitonov V.V."/>
            <person name="Kohara Y."/>
            <person name="Kuroki Y."/>
            <person name="Lindquist E."/>
            <person name="Lucas S."/>
            <person name="Osoegawa K."/>
            <person name="Pennacchio L.A."/>
            <person name="Salamov A.A."/>
            <person name="Satou Y."/>
            <person name="Sauka-Spengler T."/>
            <person name="Schmutz J."/>
            <person name="Shin-I T."/>
            <person name="Toyoda A."/>
            <person name="Bronner-Fraser M."/>
            <person name="Fujiyama A."/>
            <person name="Holland L.Z."/>
            <person name="Holland P.W.H."/>
            <person name="Satoh N."/>
            <person name="Rokhsar D.S."/>
        </authorList>
    </citation>
    <scope>NUCLEOTIDE SEQUENCE [LARGE SCALE GENOMIC DNA]</scope>
    <source>
        <strain evidence="4">S238N-H82</strain>
        <tissue evidence="4">Testes</tissue>
    </source>
</reference>
<dbReference type="AlphaFoldDB" id="C3ZP18"/>
<dbReference type="Gene3D" id="3.30.710.10">
    <property type="entry name" value="Potassium Channel Kv1.1, Chain A"/>
    <property type="match status" value="1"/>
</dbReference>
<gene>
    <name evidence="4" type="ORF">BRAFLDRAFT_97793</name>
</gene>
<keyword evidence="1" id="KW-0880">Kelch repeat</keyword>
<evidence type="ECO:0000256" key="2">
    <source>
        <dbReference type="ARBA" id="ARBA00022737"/>
    </source>
</evidence>
<dbReference type="eggNOG" id="KOG4441">
    <property type="taxonomic scope" value="Eukaryota"/>
</dbReference>
<dbReference type="Gene3D" id="2.120.10.80">
    <property type="entry name" value="Kelch-type beta propeller"/>
    <property type="match status" value="1"/>
</dbReference>
<dbReference type="Pfam" id="PF07707">
    <property type="entry name" value="BACK"/>
    <property type="match status" value="1"/>
</dbReference>
<dbReference type="InParanoid" id="C3ZP18"/>
<dbReference type="InterPro" id="IPR015915">
    <property type="entry name" value="Kelch-typ_b-propeller"/>
</dbReference>
<dbReference type="InterPro" id="IPR017096">
    <property type="entry name" value="BTB-kelch_protein"/>
</dbReference>
<dbReference type="FunFam" id="1.25.40.420:FF:000001">
    <property type="entry name" value="Kelch-like family member 12"/>
    <property type="match status" value="1"/>
</dbReference>
<dbReference type="SUPFAM" id="SSF54695">
    <property type="entry name" value="POZ domain"/>
    <property type="match status" value="1"/>
</dbReference>
<organism>
    <name type="scientific">Branchiostoma floridae</name>
    <name type="common">Florida lancelet</name>
    <name type="synonym">Amphioxus</name>
    <dbReference type="NCBI Taxonomy" id="7739"/>
    <lineage>
        <taxon>Eukaryota</taxon>
        <taxon>Metazoa</taxon>
        <taxon>Chordata</taxon>
        <taxon>Cephalochordata</taxon>
        <taxon>Leptocardii</taxon>
        <taxon>Amphioxiformes</taxon>
        <taxon>Branchiostomatidae</taxon>
        <taxon>Branchiostoma</taxon>
    </lineage>
</organism>
<sequence>MAAANRELHVSAVRPRSYQDESYLHGFLGTVGDLQKAGVLQDVVLEVEGRRFPCHRLVLSAASPYFRAMFTSDMAESRQKTVVLQSLDAGMLGEILSYIYSGTLHVSLDKVQPLYQAADLLQLDYVRDTCSSYMAMNVGRSTCLDLYKFADVFSVDSVQNRCLQLIHRNFVEIAFSEEFYSLSVNQLTEIISHDELEVKEETTVWEAVVRWVQYSREDRQHHLPSILPHIRFNLLTSDDTAAILEHPLVKEDPGSSEVIRNVVPSETSKLKPRLGMTTEMVMLHKSSNKLYSRSNELLFMNPREGKYISCSYRSEDIPDDVMSLTVTSDNNIYILTESAGEDDDDDDGGDPDSYHEYLYQYNQARNVWERAGMSKISILTTESVSVFLVEVDRILYCLAEDKDVDGVRHLRLRKYNRRTDQWQECSQMELDHAYCCKIALSCDRHLYYIMDKQMYCYNPSQDTWCERTPPRFGDPYERFTAVAMGTEIFYTNSKFHRTMVYDTESDYWKTLNGWPGPGILCRPPYLFALENQLHILVEVSDKNREGSSSDYRVYVYDRSVDCWRDLKATLPDATFYYTYGSCAPVARMYLPYLQGM</sequence>
<evidence type="ECO:0000256" key="1">
    <source>
        <dbReference type="ARBA" id="ARBA00022441"/>
    </source>
</evidence>
<feature type="domain" description="BTB" evidence="3">
    <location>
        <begin position="41"/>
        <end position="108"/>
    </location>
</feature>
<dbReference type="PIRSF" id="PIRSF037037">
    <property type="entry name" value="Kelch-like_protein_gigaxonin"/>
    <property type="match status" value="1"/>
</dbReference>
<dbReference type="SUPFAM" id="SSF117281">
    <property type="entry name" value="Kelch motif"/>
    <property type="match status" value="1"/>
</dbReference>
<evidence type="ECO:0000313" key="4">
    <source>
        <dbReference type="EMBL" id="EEN45753.1"/>
    </source>
</evidence>
<dbReference type="PANTHER" id="PTHR24412">
    <property type="entry name" value="KELCH PROTEIN"/>
    <property type="match status" value="1"/>
</dbReference>